<reference evidence="3" key="1">
    <citation type="journal article" date="2023" name="G3 (Bethesda)">
        <title>Whole genome assembly and annotation of the endangered Caribbean coral Acropora cervicornis.</title>
        <authorList>
            <person name="Selwyn J.D."/>
            <person name="Vollmer S.V."/>
        </authorList>
    </citation>
    <scope>NUCLEOTIDE SEQUENCE</scope>
    <source>
        <strain evidence="3">K2</strain>
    </source>
</reference>
<dbReference type="GO" id="GO:0005576">
    <property type="term" value="C:extracellular region"/>
    <property type="evidence" value="ECO:0007669"/>
    <property type="project" value="InterPro"/>
</dbReference>
<reference evidence="3" key="2">
    <citation type="journal article" date="2023" name="Science">
        <title>Genomic signatures of disease resistance in endangered staghorn corals.</title>
        <authorList>
            <person name="Vollmer S.V."/>
            <person name="Selwyn J.D."/>
            <person name="Despard B.A."/>
            <person name="Roesel C.L."/>
        </authorList>
    </citation>
    <scope>NUCLEOTIDE SEQUENCE</scope>
    <source>
        <strain evidence="3">K2</strain>
    </source>
</reference>
<comment type="caution">
    <text evidence="3">The sequence shown here is derived from an EMBL/GenBank/DDBJ whole genome shotgun (WGS) entry which is preliminary data.</text>
</comment>
<dbReference type="PROSITE" id="PS01009">
    <property type="entry name" value="CRISP_1"/>
    <property type="match status" value="1"/>
</dbReference>
<organism evidence="3 4">
    <name type="scientific">Acropora cervicornis</name>
    <name type="common">Staghorn coral</name>
    <dbReference type="NCBI Taxonomy" id="6130"/>
    <lineage>
        <taxon>Eukaryota</taxon>
        <taxon>Metazoa</taxon>
        <taxon>Cnidaria</taxon>
        <taxon>Anthozoa</taxon>
        <taxon>Hexacorallia</taxon>
        <taxon>Scleractinia</taxon>
        <taxon>Astrocoeniina</taxon>
        <taxon>Acroporidae</taxon>
        <taxon>Acropora</taxon>
    </lineage>
</organism>
<dbReference type="PANTHER" id="PTHR10334">
    <property type="entry name" value="CYSTEINE-RICH SECRETORY PROTEIN-RELATED"/>
    <property type="match status" value="1"/>
</dbReference>
<dbReference type="InterPro" id="IPR018244">
    <property type="entry name" value="Allrgn_V5/Tpx1_CS"/>
</dbReference>
<dbReference type="AlphaFoldDB" id="A0AAD9QDW2"/>
<dbReference type="Proteomes" id="UP001249851">
    <property type="component" value="Unassembled WGS sequence"/>
</dbReference>
<name>A0AAD9QDW2_ACRCE</name>
<dbReference type="InterPro" id="IPR001283">
    <property type="entry name" value="CRISP-related"/>
</dbReference>
<dbReference type="SUPFAM" id="SSF55797">
    <property type="entry name" value="PR-1-like"/>
    <property type="match status" value="1"/>
</dbReference>
<evidence type="ECO:0000259" key="2">
    <source>
        <dbReference type="SMART" id="SM00198"/>
    </source>
</evidence>
<sequence>MHFLLLLSQITPEKEMWICFLFVPLVVINVQAGAVLRSNKKQADQPMKVTVTGTGTVNQNGQATLNLNLQGIPGIPLVGVPGVTPTTGASVGTTTAAPTTMGPTTGPPTTMGSTTGSPTTMGPTTGTATTGTPTSLPTVAGTPVTVQAGAFSEEEQLALKQHNEYRRTHQVPLMTLDRAMSDQAKAYAGKLAATGKLQHASPAERNGNGENLYFACTSGANLPSTGDAVKAWYDEVCSPGYNFDQGGFSGGTGHFTQVVWKGSKQLGIGTAEGTKNGLKCVYVVGRYNPPGNWRGEFQENVPRGNFDESYCQSVTSKRQKYFDHTGKPVYVNTPFSEVSRKKKKKGYVSSSRH</sequence>
<dbReference type="InterPro" id="IPR014044">
    <property type="entry name" value="CAP_dom"/>
</dbReference>
<dbReference type="SMART" id="SM00198">
    <property type="entry name" value="SCP"/>
    <property type="match status" value="1"/>
</dbReference>
<evidence type="ECO:0000256" key="1">
    <source>
        <dbReference type="SAM" id="MobiDB-lite"/>
    </source>
</evidence>
<proteinExistence type="predicted"/>
<dbReference type="Pfam" id="PF00188">
    <property type="entry name" value="CAP"/>
    <property type="match status" value="1"/>
</dbReference>
<dbReference type="InterPro" id="IPR034113">
    <property type="entry name" value="SCP_GAPR1-like"/>
</dbReference>
<feature type="domain" description="SCP" evidence="2">
    <location>
        <begin position="153"/>
        <end position="295"/>
    </location>
</feature>
<evidence type="ECO:0000313" key="3">
    <source>
        <dbReference type="EMBL" id="KAK2559587.1"/>
    </source>
</evidence>
<dbReference type="CDD" id="cd05382">
    <property type="entry name" value="CAP_GAPR1-like"/>
    <property type="match status" value="1"/>
</dbReference>
<dbReference type="Gene3D" id="3.40.33.10">
    <property type="entry name" value="CAP"/>
    <property type="match status" value="1"/>
</dbReference>
<protein>
    <submittedName>
        <fullName evidence="3">Golgi-associated plant pathogenesis-related protein 1</fullName>
    </submittedName>
</protein>
<dbReference type="FunFam" id="3.40.33.10:FF:000002">
    <property type="entry name" value="Golgi-associated plant pathogenesis-related protein 1"/>
    <property type="match status" value="1"/>
</dbReference>
<dbReference type="EMBL" id="JARQWQ010000039">
    <property type="protein sequence ID" value="KAK2559587.1"/>
    <property type="molecule type" value="Genomic_DNA"/>
</dbReference>
<accession>A0AAD9QDW2</accession>
<keyword evidence="4" id="KW-1185">Reference proteome</keyword>
<gene>
    <name evidence="3" type="ORF">P5673_017658</name>
</gene>
<dbReference type="PRINTS" id="PR00837">
    <property type="entry name" value="V5TPXLIKE"/>
</dbReference>
<feature type="region of interest" description="Disordered" evidence="1">
    <location>
        <begin position="92"/>
        <end position="138"/>
    </location>
</feature>
<dbReference type="InterPro" id="IPR035940">
    <property type="entry name" value="CAP_sf"/>
</dbReference>
<evidence type="ECO:0000313" key="4">
    <source>
        <dbReference type="Proteomes" id="UP001249851"/>
    </source>
</evidence>